<keyword evidence="8 10" id="KW-0408">Iron</keyword>
<keyword evidence="6 10" id="KW-0735">Signal-anchor</keyword>
<dbReference type="GO" id="GO:0017003">
    <property type="term" value="P:protein-heme linkage"/>
    <property type="evidence" value="ECO:0007669"/>
    <property type="project" value="UniProtKB-UniRule"/>
</dbReference>
<dbReference type="GO" id="GO:0046872">
    <property type="term" value="F:metal ion binding"/>
    <property type="evidence" value="ECO:0007669"/>
    <property type="project" value="UniProtKB-KW"/>
</dbReference>
<dbReference type="Proteomes" id="UP000252147">
    <property type="component" value="Unassembled WGS sequence"/>
</dbReference>
<dbReference type="PANTHER" id="PTHR34128:SF2">
    <property type="entry name" value="CYTOCHROME C-TYPE BIOGENESIS PROTEIN CCME HOMOLOG, MITOCHONDRIAL"/>
    <property type="match status" value="1"/>
</dbReference>
<keyword evidence="3 10" id="KW-0812">Transmembrane</keyword>
<proteinExistence type="inferred from homology"/>
<evidence type="ECO:0000256" key="5">
    <source>
        <dbReference type="ARBA" id="ARBA00022748"/>
    </source>
</evidence>
<dbReference type="InterPro" id="IPR012340">
    <property type="entry name" value="NA-bd_OB-fold"/>
</dbReference>
<evidence type="ECO:0000256" key="2">
    <source>
        <dbReference type="ARBA" id="ARBA00022617"/>
    </source>
</evidence>
<dbReference type="AlphaFoldDB" id="A0A368BK02"/>
<evidence type="ECO:0000256" key="1">
    <source>
        <dbReference type="ARBA" id="ARBA00004370"/>
    </source>
</evidence>
<evidence type="ECO:0000256" key="6">
    <source>
        <dbReference type="ARBA" id="ARBA00022968"/>
    </source>
</evidence>
<keyword evidence="2 10" id="KW-0349">Heme</keyword>
<dbReference type="PANTHER" id="PTHR34128">
    <property type="entry name" value="CYTOCHROME C-TYPE BIOGENESIS PROTEIN CCME HOMOLOG, MITOCHONDRIAL"/>
    <property type="match status" value="1"/>
</dbReference>
<evidence type="ECO:0000256" key="7">
    <source>
        <dbReference type="ARBA" id="ARBA00022989"/>
    </source>
</evidence>
<dbReference type="InterPro" id="IPR004329">
    <property type="entry name" value="CcmE"/>
</dbReference>
<sequence length="138" mass="15426">MIRKNRANRIYLICTFIFAAVAIVYFVLQAMNKNIDLYLTPTQAKSGQYEIDGSFKLGGMVAIDSIETGSELDVTFVVTDFKNSMTVNYSGVLPSLFKENSGVVASGFYDQDAEIFVAEEILAKHDENYMPIKIEVEN</sequence>
<comment type="caution">
    <text evidence="13">The sequence shown here is derived from an EMBL/GenBank/DDBJ whole genome shotgun (WGS) entry which is preliminary data.</text>
</comment>
<evidence type="ECO:0000313" key="14">
    <source>
        <dbReference type="Proteomes" id="UP000252147"/>
    </source>
</evidence>
<keyword evidence="5 10" id="KW-0201">Cytochrome c-type biogenesis</keyword>
<dbReference type="NCBIfam" id="NF009727">
    <property type="entry name" value="PRK13254.1-1"/>
    <property type="match status" value="1"/>
</dbReference>
<accession>A0A368BK02</accession>
<keyword evidence="4 10" id="KW-0479">Metal-binding</keyword>
<comment type="similarity">
    <text evidence="10">Belongs to the CcmE/CycJ family.</text>
</comment>
<name>A0A368BK02_9GAMM</name>
<comment type="function">
    <text evidence="10">Heme chaperone required for the biogenesis of c-type cytochromes. Transiently binds heme delivered by CcmC and transfers the heme to apo-cytochromes in a process facilitated by CcmF and CcmH.</text>
</comment>
<dbReference type="Pfam" id="PF03100">
    <property type="entry name" value="CcmE"/>
    <property type="match status" value="1"/>
</dbReference>
<gene>
    <name evidence="10" type="primary">ccmE</name>
    <name evidence="10" type="synonym">cycJ</name>
    <name evidence="13" type="ORF">DBW97_04520</name>
</gene>
<keyword evidence="7 10" id="KW-1133">Transmembrane helix</keyword>
<feature type="topological domain" description="Extracellular" evidence="10">
    <location>
        <begin position="31"/>
        <end position="138"/>
    </location>
</feature>
<protein>
    <recommendedName>
        <fullName evidence="10">Cytochrome c-type biogenesis protein CcmE</fullName>
    </recommendedName>
    <alternativeName>
        <fullName evidence="10">Cytochrome c maturation protein E</fullName>
    </alternativeName>
    <alternativeName>
        <fullName evidence="10">Heme chaperone CcmE</fullName>
    </alternativeName>
</protein>
<keyword evidence="9 10" id="KW-0472">Membrane</keyword>
<evidence type="ECO:0000256" key="4">
    <source>
        <dbReference type="ARBA" id="ARBA00022723"/>
    </source>
</evidence>
<dbReference type="InterPro" id="IPR036127">
    <property type="entry name" value="CcmE-like_sf"/>
</dbReference>
<feature type="binding site" description="axial binding residue" evidence="10 11">
    <location>
        <position position="129"/>
    </location>
    <ligand>
        <name>heme</name>
        <dbReference type="ChEBI" id="CHEBI:30413"/>
    </ligand>
    <ligandPart>
        <name>Fe</name>
        <dbReference type="ChEBI" id="CHEBI:18248"/>
    </ligandPart>
</feature>
<feature type="topological domain" description="Cytoplasmic" evidence="10">
    <location>
        <begin position="1"/>
        <end position="9"/>
    </location>
</feature>
<evidence type="ECO:0000256" key="10">
    <source>
        <dbReference type="HAMAP-Rule" id="MF_01959"/>
    </source>
</evidence>
<dbReference type="GO" id="GO:0020037">
    <property type="term" value="F:heme binding"/>
    <property type="evidence" value="ECO:0007669"/>
    <property type="project" value="InterPro"/>
</dbReference>
<dbReference type="HAMAP" id="MF_01959">
    <property type="entry name" value="CcmE"/>
    <property type="match status" value="1"/>
</dbReference>
<evidence type="ECO:0000256" key="12">
    <source>
        <dbReference type="SAM" id="Phobius"/>
    </source>
</evidence>
<evidence type="ECO:0000313" key="13">
    <source>
        <dbReference type="EMBL" id="RCL37630.1"/>
    </source>
</evidence>
<dbReference type="Gene3D" id="2.40.50.140">
    <property type="entry name" value="Nucleic acid-binding proteins"/>
    <property type="match status" value="1"/>
</dbReference>
<dbReference type="GO" id="GO:0017004">
    <property type="term" value="P:cytochrome complex assembly"/>
    <property type="evidence" value="ECO:0007669"/>
    <property type="project" value="UniProtKB-KW"/>
</dbReference>
<feature type="transmembrane region" description="Helical" evidence="12">
    <location>
        <begin position="9"/>
        <end position="28"/>
    </location>
</feature>
<evidence type="ECO:0000256" key="9">
    <source>
        <dbReference type="ARBA" id="ARBA00023136"/>
    </source>
</evidence>
<comment type="subcellular location">
    <subcellularLocation>
        <location evidence="10">Cell membrane</location>
        <topology evidence="10">Single-pass type II membrane protein</topology>
    </subcellularLocation>
    <subcellularLocation>
        <location evidence="1">Membrane</location>
    </subcellularLocation>
</comment>
<reference evidence="13 14" key="1">
    <citation type="journal article" date="2018" name="Microbiome">
        <title>Fine metagenomic profile of the Mediterranean stratified and mixed water columns revealed by assembly and recruitment.</title>
        <authorList>
            <person name="Haro-Moreno J.M."/>
            <person name="Lopez-Perez M."/>
            <person name="De La Torre J.R."/>
            <person name="Picazo A."/>
            <person name="Camacho A."/>
            <person name="Rodriguez-Valera F."/>
        </authorList>
    </citation>
    <scope>NUCLEOTIDE SEQUENCE [LARGE SCALE GENOMIC DNA]</scope>
    <source>
        <strain evidence="13">MED-G83</strain>
    </source>
</reference>
<dbReference type="GO" id="GO:0005886">
    <property type="term" value="C:plasma membrane"/>
    <property type="evidence" value="ECO:0007669"/>
    <property type="project" value="UniProtKB-SubCell"/>
</dbReference>
<evidence type="ECO:0000256" key="3">
    <source>
        <dbReference type="ARBA" id="ARBA00022692"/>
    </source>
</evidence>
<dbReference type="EMBL" id="QOPD01000008">
    <property type="protein sequence ID" value="RCL37630.1"/>
    <property type="molecule type" value="Genomic_DNA"/>
</dbReference>
<keyword evidence="10" id="KW-1003">Cell membrane</keyword>
<organism evidence="13 14">
    <name type="scientific">SAR86 cluster bacterium</name>
    <dbReference type="NCBI Taxonomy" id="2030880"/>
    <lineage>
        <taxon>Bacteria</taxon>
        <taxon>Pseudomonadati</taxon>
        <taxon>Pseudomonadota</taxon>
        <taxon>Gammaproteobacteria</taxon>
        <taxon>SAR86 cluster</taxon>
    </lineage>
</organism>
<evidence type="ECO:0000256" key="11">
    <source>
        <dbReference type="PIRSR" id="PIRSR604329-50"/>
    </source>
</evidence>
<evidence type="ECO:0000256" key="8">
    <source>
        <dbReference type="ARBA" id="ARBA00023004"/>
    </source>
</evidence>
<dbReference type="SUPFAM" id="SSF82093">
    <property type="entry name" value="Heme chaperone CcmE"/>
    <property type="match status" value="1"/>
</dbReference>
<feature type="binding site" description="covalent" evidence="10 11">
    <location>
        <position position="125"/>
    </location>
    <ligand>
        <name>heme</name>
        <dbReference type="ChEBI" id="CHEBI:30413"/>
    </ligand>
</feature>